<feature type="chain" id="PRO_5030809222" evidence="2">
    <location>
        <begin position="21"/>
        <end position="304"/>
    </location>
</feature>
<proteinExistence type="predicted"/>
<dbReference type="EMBL" id="HBGW01020955">
    <property type="protein sequence ID" value="CAD9533204.1"/>
    <property type="molecule type" value="Transcribed_RNA"/>
</dbReference>
<evidence type="ECO:0000256" key="2">
    <source>
        <dbReference type="SAM" id="SignalP"/>
    </source>
</evidence>
<accession>A0A7S2IZ09</accession>
<gene>
    <name evidence="3" type="ORF">BRAN1462_LOCUS13272</name>
</gene>
<name>A0A7S2IZ09_9DINO</name>
<protein>
    <submittedName>
        <fullName evidence="3">Uncharacterized protein</fullName>
    </submittedName>
</protein>
<evidence type="ECO:0000313" key="3">
    <source>
        <dbReference type="EMBL" id="CAD9533204.1"/>
    </source>
</evidence>
<keyword evidence="2" id="KW-0732">Signal</keyword>
<sequence>MLSVPLGAAAVLLAFATVAGHAGHSGRVYAGHAGRAASQLQAAALDQAQCNVSEAFRKQDSNQCVRERNTISNDLQRTSLSRQKECDDAARLLVVACESSHGAYVQGLNYVAKLAMESAFSQDQFGVVYKKILDFLIPSGAPDVKQPALWPTFTKLVENIVSHRQLKTVLAYEIAGHAFVEQWARLFEHWLPLVLRQEAFRIVEKYGDAGILALTLAIIKTHKSRFKEVLDFIDGDPDERKFSFKSEVRAKFRGLFEDARPSWWPFSRTRNKKFLDEVALATRQIQNLNNEGNRMMKNTLDGKR</sequence>
<dbReference type="AlphaFoldDB" id="A0A7S2IZ09"/>
<organism evidence="3">
    <name type="scientific">Zooxanthella nutricula</name>
    <dbReference type="NCBI Taxonomy" id="1333877"/>
    <lineage>
        <taxon>Eukaryota</taxon>
        <taxon>Sar</taxon>
        <taxon>Alveolata</taxon>
        <taxon>Dinophyceae</taxon>
        <taxon>Peridiniales</taxon>
        <taxon>Peridiniales incertae sedis</taxon>
        <taxon>Zooxanthella</taxon>
    </lineage>
</organism>
<feature type="coiled-coil region" evidence="1">
    <location>
        <begin position="271"/>
        <end position="298"/>
    </location>
</feature>
<keyword evidence="1" id="KW-0175">Coiled coil</keyword>
<feature type="signal peptide" evidence="2">
    <location>
        <begin position="1"/>
        <end position="20"/>
    </location>
</feature>
<reference evidence="3" key="1">
    <citation type="submission" date="2021-01" db="EMBL/GenBank/DDBJ databases">
        <authorList>
            <person name="Corre E."/>
            <person name="Pelletier E."/>
            <person name="Niang G."/>
            <person name="Scheremetjew M."/>
            <person name="Finn R."/>
            <person name="Kale V."/>
            <person name="Holt S."/>
            <person name="Cochrane G."/>
            <person name="Meng A."/>
            <person name="Brown T."/>
            <person name="Cohen L."/>
        </authorList>
    </citation>
    <scope>NUCLEOTIDE SEQUENCE</scope>
    <source>
        <strain evidence="3">RCC3387</strain>
    </source>
</reference>
<evidence type="ECO:0000256" key="1">
    <source>
        <dbReference type="SAM" id="Coils"/>
    </source>
</evidence>